<dbReference type="SUPFAM" id="SSF48371">
    <property type="entry name" value="ARM repeat"/>
    <property type="match status" value="1"/>
</dbReference>
<dbReference type="InterPro" id="IPR015943">
    <property type="entry name" value="WD40/YVTN_repeat-like_dom_sf"/>
</dbReference>
<evidence type="ECO:0000313" key="6">
    <source>
        <dbReference type="EMBL" id="CEM03489.1"/>
    </source>
</evidence>
<feature type="compositionally biased region" description="Pro residues" evidence="5">
    <location>
        <begin position="3241"/>
        <end position="3251"/>
    </location>
</feature>
<organism evidence="6 7">
    <name type="scientific">Vitrella brassicaformis (strain CCMP3155)</name>
    <dbReference type="NCBI Taxonomy" id="1169540"/>
    <lineage>
        <taxon>Eukaryota</taxon>
        <taxon>Sar</taxon>
        <taxon>Alveolata</taxon>
        <taxon>Colpodellida</taxon>
        <taxon>Vitrellaceae</taxon>
        <taxon>Vitrella</taxon>
    </lineage>
</organism>
<feature type="region of interest" description="Disordered" evidence="5">
    <location>
        <begin position="1720"/>
        <end position="1747"/>
    </location>
</feature>
<feature type="region of interest" description="Disordered" evidence="5">
    <location>
        <begin position="666"/>
        <end position="767"/>
    </location>
</feature>
<feature type="region of interest" description="Disordered" evidence="5">
    <location>
        <begin position="1612"/>
        <end position="1663"/>
    </location>
</feature>
<dbReference type="PANTHER" id="PTHR12848">
    <property type="entry name" value="REGULATORY-ASSOCIATED PROTEIN OF MTOR"/>
    <property type="match status" value="1"/>
</dbReference>
<feature type="region of interest" description="Disordered" evidence="5">
    <location>
        <begin position="1830"/>
        <end position="1871"/>
    </location>
</feature>
<feature type="compositionally biased region" description="Basic residues" evidence="5">
    <location>
        <begin position="2447"/>
        <end position="2466"/>
    </location>
</feature>
<feature type="region of interest" description="Disordered" evidence="5">
    <location>
        <begin position="2099"/>
        <end position="2150"/>
    </location>
</feature>
<dbReference type="GO" id="GO:0030307">
    <property type="term" value="P:positive regulation of cell growth"/>
    <property type="evidence" value="ECO:0007669"/>
    <property type="project" value="TreeGrafter"/>
</dbReference>
<dbReference type="PRINTS" id="PR01547">
    <property type="entry name" value="YEAST176DUF"/>
</dbReference>
<dbReference type="Gene3D" id="1.25.10.10">
    <property type="entry name" value="Leucine-rich Repeat Variant"/>
    <property type="match status" value="2"/>
</dbReference>
<evidence type="ECO:0000256" key="1">
    <source>
        <dbReference type="ARBA" id="ARBA00009257"/>
    </source>
</evidence>
<feature type="region of interest" description="Disordered" evidence="5">
    <location>
        <begin position="2228"/>
        <end position="2253"/>
    </location>
</feature>
<protein>
    <submittedName>
        <fullName evidence="6">Uncharacterized protein</fullName>
    </submittedName>
</protein>
<evidence type="ECO:0000313" key="7">
    <source>
        <dbReference type="Proteomes" id="UP000041254"/>
    </source>
</evidence>
<dbReference type="GO" id="GO:0005737">
    <property type="term" value="C:cytoplasm"/>
    <property type="evidence" value="ECO:0007669"/>
    <property type="project" value="TreeGrafter"/>
</dbReference>
<feature type="region of interest" description="Disordered" evidence="5">
    <location>
        <begin position="2025"/>
        <end position="2051"/>
    </location>
</feature>
<dbReference type="GO" id="GO:0030674">
    <property type="term" value="F:protein-macromolecule adaptor activity"/>
    <property type="evidence" value="ECO:0007669"/>
    <property type="project" value="TreeGrafter"/>
</dbReference>
<dbReference type="OrthoDB" id="10262360at2759"/>
<feature type="compositionally biased region" description="Gly residues" evidence="5">
    <location>
        <begin position="1304"/>
        <end position="1318"/>
    </location>
</feature>
<evidence type="ECO:0000256" key="5">
    <source>
        <dbReference type="SAM" id="MobiDB-lite"/>
    </source>
</evidence>
<feature type="region of interest" description="Disordered" evidence="5">
    <location>
        <begin position="2335"/>
        <end position="2378"/>
    </location>
</feature>
<feature type="compositionally biased region" description="Polar residues" evidence="5">
    <location>
        <begin position="3268"/>
        <end position="3283"/>
    </location>
</feature>
<feature type="compositionally biased region" description="Basic and acidic residues" evidence="5">
    <location>
        <begin position="1932"/>
        <end position="1945"/>
    </location>
</feature>
<dbReference type="GO" id="GO:0071230">
    <property type="term" value="P:cellular response to amino acid stimulus"/>
    <property type="evidence" value="ECO:0007669"/>
    <property type="project" value="TreeGrafter"/>
</dbReference>
<feature type="compositionally biased region" description="Low complexity" evidence="5">
    <location>
        <begin position="2627"/>
        <end position="2637"/>
    </location>
</feature>
<dbReference type="PROSITE" id="PS50082">
    <property type="entry name" value="WD_REPEATS_2"/>
    <property type="match status" value="1"/>
</dbReference>
<feature type="region of interest" description="Disordered" evidence="5">
    <location>
        <begin position="2547"/>
        <end position="2654"/>
    </location>
</feature>
<feature type="compositionally biased region" description="Low complexity" evidence="5">
    <location>
        <begin position="674"/>
        <end position="686"/>
    </location>
</feature>
<dbReference type="InParanoid" id="A0A0G4EXZ1"/>
<sequence length="3371" mass="358677">MPGLLGAISPLSVNINIPLTAIQNVYLLDCHYAGRVIEALDQCHGPQAILVTPTAAPGSTLWGGRIRRPSADGLLVGGGDMSSTGGTPLAATRTSPVEEGSYYAFGACGSDQRLTVHERTPFPVDYFTSCMTSPVRAALAFYAAKGNRLTSHIDAKLLDDIPGRIDQRNTPLGELQWILTSITEAIAWNTFDLALFQQLHRTDPAIATLFRNFLVANRILRSLGLTPVSRPVLPDTHLHPLWDVWDAVAEHVVLQLPTLMQHPETAEANYRPSAFYEQQMLAFSVWLRGSDRDDTTTPHHHLPPFSQHMINQPVAASAAGLTPMRRPSVSDQQPGFDMGGLAESAFAHQLLAPPPRPPEQLPILLQSLLRQRGRAETLRLMTVYLDMGPWAVRCALIVGLVPYLTQLLSRPAVPTDVRELIILLWSKFLAYDPSCRKEVLQAGLHRHFINYIAEGRSPVHRAFACICIAILCRDYPLPESDDDVPTARGAQLVVVNEGGLQACAAVLSHRADPLAFLRRSAALAMAEMCRNFPEAQERVLASGWHTRLLEGLDDHRPEVRACFVCAVASLLYPLLDPQYQYQCEREMQESAMDVRNAPVGSIGWAPGLPQQPPASGAMAATGSPPFSAVSIPSPKDATALPSAVLQTPPGLRASAAPQQVMRAISGRPPVMRNSSSGDSTTTGQQTPLSTPMANQRGGHGNQLMPPDSSDSLRRQGSGGSTAAFARSRSDHNQPPVGLSGGQGPSAGPGAGMGRARSGTGDFLQDNPSLKSMTLLGVRLEKAPPLRLMSPAPGGRTVSSEWVGADGGDTPTLSPMETRSHSIAGQTFGSAVVDADSHARDMAAALRWREELCCLTHLHPLWDVWDAVAEHVVLQLPTLMQHPETAEANYRPSAFYEQQMLAFSVWLRGSDGDDTTTPHHHLPPFSQHMINQPVAASAAGLTPMRRPSVSDQQPGDMGGLAESAFAHQLLAPPPRPPEQLPILLQRGRAETLRLMTDIEDMGPWAVRCALIVGLVPYLTQLLSRPAVPTDVRELIILLWSKFLAYDPSCRKEVLQAGLHRHFVNYIAEGRSPVHRAFACICIAVLCRDYPLPESDDDVPTARGAQLVVVNEGGLQACTAVLSHRADPLAFLRRSSALAMAETCRNFPEAQERVLASGWHTRLLEGLDDHRPEVRACFVCAVDSLLYSLLDPQYLYQCEKEMQESAMDVRNALTPPGLRASAAPQQVMRAISGRPPVMRNSSSGDSITTGQQTPLSTPMANQRGGHGNQLMPPDSSDSLRRQGSGGGSSAAFARSRSDHNQPPVGLSGGQGPSAGPGAGMGRARSGTGDFLQDNPSLKSMTLLGVRLEKAPPLRLMSPAPGGRTVSSEWVGADGGDTPTLSPMETRSHSIAGQTFGAAVVDADSHARDMAAALRWREELVERMCGHFLCSGIGSPPPSPYFGLDAGRDNAATTFASSPENDILRESSLLVKHELVCALAPIMWESWCEAHSTALRTPRALVRPGAVGPLTESVTTAAGKSGGSDETVSAASSVATSHSSVLSAGPPAILTDADTPPVGPMASPTHTSVPYSLRSRVMVLLWRDGSTLISHMCRRSVVAAQMVIARQKQEQAAEALQRMAAQPGAEDADSDESEPSNYARALSPEFPSPTAAPPMQRTPPLSSRLPPRVAETLEGIDEAILPPLSASAKDWAGQLASSGCVSGRVGGVHRAQRHSFMGAVGIAEEGESTESEGNTPKSDSKKAAKPSGGFSTFLKSLQSMMLPKHMRVATTTPLHDQPSSLGWSHIDRSASLSLDPTTFTIDRSPVAGSEGGQRCALPRPSSARLLVPQQTIGGGMGRGAGPPRLTSRPTAPLLRRNSQSEGDFESGGGPQARMDEAVADGMGLDEDGNCTLPASQVFQWTIALLLRPRTFSHPLFKIYGSPPPCSSHHLAATADDEKSPKSGQRRGNDILRESSLLVKHELVCALAPIMWESWCEAHSTALRTPRALVRPGAVGPLTDSVTTAAGKSGGSDETVSAASSVATSHSSVLSAGPPAIVTDADTPPVGPMASPTHTSVPYSLRSRVMVLLWRDGSTLISHMCRRSVVAAQMVIARQKQEQAAEALQRMAAQPGAEDADSDESEPSNYARALSPEFPSPTAAPPMQRTPPLSSRLPPRVAETLEGIDEAVLPPLSASAKDWCFGCRHHMPHHRSTFHTHSAGALASSGCVAAGRVGGVHRAQRHSFMGAVGIAEEGESTESEGNTPKSDSKKAAKPSGGFSTFLKSLQSMMLPKHMRVATTTPLHDQPSSLGWSHIDRSASLSLDPTTFTIDRSPVAGSEGGQRCALPRPSSARLLVPQQTIGGGMGRGAGPPRLTSRPTAPLLRRNSQSEGDFESGGGPQARMDEAVADGMGLDEDGNCTLPASQVFQWTIALLLRPRTFSHPLFKIYGSPPPCSSHHLAATADDEKSPKSGQRRGVHCHHHHHHHHHRRQPQGDSSPRAAGGEQPSVVREPPAVHHLAPPRLFQPVPEPCHVSRCASCMFHQVGLRKGDKTPHYCRGLFPPTSCEYVLLPTPPAEPFGQQPRKPRGSPMIKRASREREPTSASAATLKVERVAESSKTLPGPPGSREWRRAQSSSPQARPLEPRPLAVVMPSPAAKHAAAPSPIPLPPRQVSPLPGDLRASRDIDVTEVRPISLPTAAPHSSGGGASSSLSQPAPSFPSSQRLSSHENSDSESSSSSSSGSSVVHFFRVAVCGQCFADEIPAGGDYVEHSSVPLPGIDMEVSGARKGVVGAGALLDWLGVTHHPTCLLFHPSRPLLLVGQALGTLQVFDYSSSPAVCRRVVNVFATHKGSARSGCPWHLEPQAGAQQTGPLRLARSSAQGPPSLLTYVSLYPPRILQRLGDDMRAVSGSPQSMKQQRSPSLIPAALTRSFSAQHTVMAATASPLAGSFVSATGSPPVYGSVAGTNPPPMGLPPQAQMGPDGRRDSLAEQFDALKGDRRQLGMNSQAMFGPGELPGYPDWGNQGGLAIGHPYGCKTCGAAHPSFTDLAFVNEHAHLPPPQDDIACQVIGGFDDGTVRLCRFWTDTANHQKPLVVATWQALPPKRQTGLRLSFRQRSGRLVAGGRDPLVRVWDVRQGRCVGSFPHGGAASSHVTCLHQPVGDPDAPIDSLTPSQPLSAFHPDIATGNSDGSVTLIDSRADGSRARGAGRDPLLYHRSAILTMSAGIPGQPFQLITADTSASVALWDIRKKNTVLRAYQLGTVSKGPPAAPNLTPPTPSLTGRELSPRSMLPPLASSTADSLTAGPSSTSTASHAVLSADIHPFHSSIGWSGSKGDMVISSSVGGDTLQRWTLRRKMRGTTVKWHPVKAVMGVVGEGGGPGGGALVYRAAKEKISPDR</sequence>
<evidence type="ECO:0000256" key="2">
    <source>
        <dbReference type="ARBA" id="ARBA00022574"/>
    </source>
</evidence>
<dbReference type="PANTHER" id="PTHR12848:SF16">
    <property type="entry name" value="REGULATORY-ASSOCIATED PROTEIN OF MTOR"/>
    <property type="match status" value="1"/>
</dbReference>
<feature type="region of interest" description="Disordered" evidence="5">
    <location>
        <begin position="3237"/>
        <end position="3283"/>
    </location>
</feature>
<dbReference type="Proteomes" id="UP000041254">
    <property type="component" value="Unassembled WGS sequence"/>
</dbReference>
<feature type="region of interest" description="Disordered" evidence="5">
    <location>
        <begin position="2937"/>
        <end position="2959"/>
    </location>
</feature>
<dbReference type="SUPFAM" id="SSF50978">
    <property type="entry name" value="WD40 repeat-like"/>
    <property type="match status" value="1"/>
</dbReference>
<feature type="region of interest" description="Disordered" evidence="5">
    <location>
        <begin position="2433"/>
        <end position="2488"/>
    </location>
</feature>
<name>A0A0G4EXZ1_VITBC</name>
<feature type="region of interest" description="Disordered" evidence="5">
    <location>
        <begin position="1924"/>
        <end position="1945"/>
    </location>
</feature>
<dbReference type="PROSITE" id="PS00678">
    <property type="entry name" value="WD_REPEATS_1"/>
    <property type="match status" value="1"/>
</dbReference>
<proteinExistence type="inferred from homology"/>
<comment type="similarity">
    <text evidence="1">Belongs to the WD repeat RAPTOR family.</text>
</comment>
<gene>
    <name evidence="6" type="ORF">Vbra_1562</name>
</gene>
<dbReference type="InterPro" id="IPR016024">
    <property type="entry name" value="ARM-type_fold"/>
</dbReference>
<dbReference type="GO" id="GO:0031929">
    <property type="term" value="P:TOR signaling"/>
    <property type="evidence" value="ECO:0007669"/>
    <property type="project" value="InterPro"/>
</dbReference>
<feature type="repeat" description="WD" evidence="4">
    <location>
        <begin position="3085"/>
        <end position="3116"/>
    </location>
</feature>
<feature type="region of interest" description="Disordered" evidence="5">
    <location>
        <begin position="603"/>
        <end position="634"/>
    </location>
</feature>
<dbReference type="InterPro" id="IPR019775">
    <property type="entry name" value="WD40_repeat_CS"/>
</dbReference>
<keyword evidence="2 4" id="KW-0853">WD repeat</keyword>
<feature type="compositionally biased region" description="Gly residues" evidence="5">
    <location>
        <begin position="738"/>
        <end position="752"/>
    </location>
</feature>
<evidence type="ECO:0000256" key="3">
    <source>
        <dbReference type="ARBA" id="ARBA00022737"/>
    </source>
</evidence>
<feature type="region of interest" description="Disordered" evidence="5">
    <location>
        <begin position="1997"/>
        <end position="2016"/>
    </location>
</feature>
<dbReference type="GO" id="GO:0009267">
    <property type="term" value="P:cellular response to starvation"/>
    <property type="evidence" value="ECO:0007669"/>
    <property type="project" value="TreeGrafter"/>
</dbReference>
<dbReference type="Gene3D" id="2.130.10.10">
    <property type="entry name" value="YVTN repeat-like/Quinoprotein amine dehydrogenase"/>
    <property type="match status" value="1"/>
</dbReference>
<feature type="compositionally biased region" description="Polar residues" evidence="5">
    <location>
        <begin position="1237"/>
        <end position="1258"/>
    </location>
</feature>
<keyword evidence="7" id="KW-1185">Reference proteome</keyword>
<dbReference type="InterPro" id="IPR004083">
    <property type="entry name" value="Raptor"/>
</dbReference>
<feature type="compositionally biased region" description="Low complexity" evidence="5">
    <location>
        <begin position="2673"/>
        <end position="2696"/>
    </location>
</feature>
<dbReference type="GO" id="GO:0010506">
    <property type="term" value="P:regulation of autophagy"/>
    <property type="evidence" value="ECO:0007669"/>
    <property type="project" value="TreeGrafter"/>
</dbReference>
<dbReference type="EMBL" id="CDMY01000342">
    <property type="protein sequence ID" value="CEM03489.1"/>
    <property type="molecule type" value="Genomic_DNA"/>
</dbReference>
<evidence type="ECO:0000256" key="4">
    <source>
        <dbReference type="PROSITE-ProRule" id="PRU00221"/>
    </source>
</evidence>
<dbReference type="InterPro" id="IPR011989">
    <property type="entry name" value="ARM-like"/>
</dbReference>
<dbReference type="InterPro" id="IPR036322">
    <property type="entry name" value="WD40_repeat_dom_sf"/>
</dbReference>
<dbReference type="STRING" id="1169540.A0A0G4EXZ1"/>
<dbReference type="VEuPathDB" id="CryptoDB:Vbra_1562"/>
<accession>A0A0G4EXZ1</accession>
<feature type="compositionally biased region" description="Low complexity" evidence="5">
    <location>
        <begin position="2707"/>
        <end position="2716"/>
    </location>
</feature>
<reference evidence="6 7" key="1">
    <citation type="submission" date="2014-11" db="EMBL/GenBank/DDBJ databases">
        <authorList>
            <person name="Zhu J."/>
            <person name="Qi W."/>
            <person name="Song R."/>
        </authorList>
    </citation>
    <scope>NUCLEOTIDE SEQUENCE [LARGE SCALE GENOMIC DNA]</scope>
</reference>
<dbReference type="GO" id="GO:0031931">
    <property type="term" value="C:TORC1 complex"/>
    <property type="evidence" value="ECO:0007669"/>
    <property type="project" value="InterPro"/>
</dbReference>
<dbReference type="InterPro" id="IPR001680">
    <property type="entry name" value="WD40_rpt"/>
</dbReference>
<feature type="region of interest" description="Disordered" evidence="5">
    <location>
        <begin position="1231"/>
        <end position="1333"/>
    </location>
</feature>
<keyword evidence="3" id="KW-0677">Repeat</keyword>
<feature type="region of interest" description="Disordered" evidence="5">
    <location>
        <begin position="2670"/>
        <end position="2716"/>
    </location>
</feature>